<dbReference type="InterPro" id="IPR009449">
    <property type="entry name" value="Sec2_N"/>
</dbReference>
<dbReference type="InterPro" id="IPR040351">
    <property type="entry name" value="RAB3IL/RAB3IP/Sec2"/>
</dbReference>
<organism evidence="4 5">
    <name type="scientific">Saccharomycopsis crataegensis</name>
    <dbReference type="NCBI Taxonomy" id="43959"/>
    <lineage>
        <taxon>Eukaryota</taxon>
        <taxon>Fungi</taxon>
        <taxon>Dikarya</taxon>
        <taxon>Ascomycota</taxon>
        <taxon>Saccharomycotina</taxon>
        <taxon>Saccharomycetes</taxon>
        <taxon>Saccharomycopsidaceae</taxon>
        <taxon>Saccharomycopsis</taxon>
    </lineage>
</organism>
<feature type="domain" description="GDP/GTP exchange factor Sec2 N-terminal" evidence="3">
    <location>
        <begin position="8"/>
        <end position="136"/>
    </location>
</feature>
<feature type="compositionally biased region" description="Low complexity" evidence="2">
    <location>
        <begin position="333"/>
        <end position="346"/>
    </location>
</feature>
<dbReference type="Pfam" id="PF25555">
    <property type="entry name" value="RAB3A-like_C"/>
    <property type="match status" value="1"/>
</dbReference>
<dbReference type="SUPFAM" id="SSF144284">
    <property type="entry name" value="Sec2 N-terminal region"/>
    <property type="match status" value="1"/>
</dbReference>
<comment type="caution">
    <text evidence="4">The sequence shown here is derived from an EMBL/GenBank/DDBJ whole genome shotgun (WGS) entry which is preliminary data.</text>
</comment>
<accession>A0AAV5QMH4</accession>
<evidence type="ECO:0000313" key="4">
    <source>
        <dbReference type="EMBL" id="GMM35737.1"/>
    </source>
</evidence>
<evidence type="ECO:0000259" key="3">
    <source>
        <dbReference type="Pfam" id="PF06428"/>
    </source>
</evidence>
<reference evidence="4 5" key="1">
    <citation type="journal article" date="2023" name="Elife">
        <title>Identification of key yeast species and microbe-microbe interactions impacting larval growth of Drosophila in the wild.</title>
        <authorList>
            <person name="Mure A."/>
            <person name="Sugiura Y."/>
            <person name="Maeda R."/>
            <person name="Honda K."/>
            <person name="Sakurai N."/>
            <person name="Takahashi Y."/>
            <person name="Watada M."/>
            <person name="Katoh T."/>
            <person name="Gotoh A."/>
            <person name="Gotoh Y."/>
            <person name="Taniguchi I."/>
            <person name="Nakamura K."/>
            <person name="Hayashi T."/>
            <person name="Katayama T."/>
            <person name="Uemura T."/>
            <person name="Hattori Y."/>
        </authorList>
    </citation>
    <scope>NUCLEOTIDE SEQUENCE [LARGE SCALE GENOMIC DNA]</scope>
    <source>
        <strain evidence="4 5">SC-9</strain>
    </source>
</reference>
<dbReference type="AlphaFoldDB" id="A0AAV5QMH4"/>
<feature type="region of interest" description="Disordered" evidence="2">
    <location>
        <begin position="325"/>
        <end position="347"/>
    </location>
</feature>
<evidence type="ECO:0000313" key="5">
    <source>
        <dbReference type="Proteomes" id="UP001360560"/>
    </source>
</evidence>
<keyword evidence="1" id="KW-0175">Coiled coil</keyword>
<sequence length="559" mass="62422">MSKDDSGDLKKSNDSLEKQLSKAKKELDRYRSEAEKLSVKYTALTNDFNEMSQKYTTSQRLRVTTETEVSGLRKEIDDLSSALFSQANDMVSTARRSENDYKVKNKQLQNKIEEKDLMIETYQQQLEQLKEILASLEDKKPSSSSTTVNEKDSTTVSDDTTDNGNSNEERKADEKSTLSNLLYTPPVQCLRYDLELFGNFVNFAKNRISKPGEDDSGHSADFKDTRFYKRILHDDIQPTLKLDIAPGVSFLQKRSLMSAIVNGRVTIEPIASVNESFKRNSAIISNASSKPVATPDPCSICGESRNDSLQHARLYMLKIYSSKNQKAKGKNGNGSLSSNPSSTNISDLNDSTSSLSINENTSAEFTYTFPLCAYCVFRIRSTCELYAFLRSVQAGVWKFDTEVNQKKAWIECTRIRLKMFWSRLGIWDTDAKIVDNKIFSAEQVIGDYSSASISQHGSSGFAFQEKKTSTEIKRQSYASTIGSYVEKFTSSVSPVSTPQKEVVPSLSPIIMEDASVKTDSNVLDVVEETKEGDGEVQGEEASEVVQAKNDVEAEEAVNE</sequence>
<dbReference type="GO" id="GO:0051286">
    <property type="term" value="C:cell tip"/>
    <property type="evidence" value="ECO:0007669"/>
    <property type="project" value="TreeGrafter"/>
</dbReference>
<evidence type="ECO:0000256" key="2">
    <source>
        <dbReference type="SAM" id="MobiDB-lite"/>
    </source>
</evidence>
<gene>
    <name evidence="4" type="ORF">DASC09_030620</name>
</gene>
<dbReference type="CDD" id="cd21044">
    <property type="entry name" value="Rab11BD_RAB3IP_like"/>
    <property type="match status" value="1"/>
</dbReference>
<dbReference type="GeneID" id="90073712"/>
<feature type="compositionally biased region" description="Low complexity" evidence="2">
    <location>
        <begin position="154"/>
        <end position="166"/>
    </location>
</feature>
<dbReference type="GO" id="GO:0070319">
    <property type="term" value="C:Golgi to plasma membrane transport vesicle"/>
    <property type="evidence" value="ECO:0007669"/>
    <property type="project" value="TreeGrafter"/>
</dbReference>
<proteinExistence type="predicted"/>
<dbReference type="PANTHER" id="PTHR14430">
    <property type="entry name" value="RABIN3-RELATED"/>
    <property type="match status" value="1"/>
</dbReference>
<protein>
    <recommendedName>
        <fullName evidence="3">GDP/GTP exchange factor Sec2 N-terminal domain-containing protein</fullName>
    </recommendedName>
</protein>
<keyword evidence="5" id="KW-1185">Reference proteome</keyword>
<dbReference type="GO" id="GO:0005085">
    <property type="term" value="F:guanyl-nucleotide exchange factor activity"/>
    <property type="evidence" value="ECO:0007669"/>
    <property type="project" value="InterPro"/>
</dbReference>
<name>A0AAV5QMH4_9ASCO</name>
<feature type="region of interest" description="Disordered" evidence="2">
    <location>
        <begin position="1"/>
        <end position="33"/>
    </location>
</feature>
<feature type="compositionally biased region" description="Basic and acidic residues" evidence="2">
    <location>
        <begin position="167"/>
        <end position="176"/>
    </location>
</feature>
<evidence type="ECO:0000256" key="1">
    <source>
        <dbReference type="ARBA" id="ARBA00023054"/>
    </source>
</evidence>
<feature type="region of interest" description="Disordered" evidence="2">
    <location>
        <begin position="529"/>
        <end position="559"/>
    </location>
</feature>
<feature type="region of interest" description="Disordered" evidence="2">
    <location>
        <begin position="137"/>
        <end position="177"/>
    </location>
</feature>
<dbReference type="GO" id="GO:0006887">
    <property type="term" value="P:exocytosis"/>
    <property type="evidence" value="ECO:0007669"/>
    <property type="project" value="TreeGrafter"/>
</dbReference>
<dbReference type="EMBL" id="BTFZ01000011">
    <property type="protein sequence ID" value="GMM35737.1"/>
    <property type="molecule type" value="Genomic_DNA"/>
</dbReference>
<dbReference type="Gene3D" id="6.10.140.910">
    <property type="match status" value="1"/>
</dbReference>
<dbReference type="PANTHER" id="PTHR14430:SF0">
    <property type="entry name" value="SEC2P DOMAIN-CONTAINING PROTEIN"/>
    <property type="match status" value="1"/>
</dbReference>
<dbReference type="RefSeq" id="XP_064852733.1">
    <property type="nucleotide sequence ID" value="XM_064996661.1"/>
</dbReference>
<dbReference type="Pfam" id="PF06428">
    <property type="entry name" value="Sec2p"/>
    <property type="match status" value="1"/>
</dbReference>
<dbReference type="Proteomes" id="UP001360560">
    <property type="component" value="Unassembled WGS sequence"/>
</dbReference>